<dbReference type="RefSeq" id="XP_022136166.1">
    <property type="nucleotide sequence ID" value="XM_022280474.1"/>
</dbReference>
<dbReference type="KEGG" id="mcha:111007924"/>
<proteinExistence type="predicted"/>
<dbReference type="PANTHER" id="PTHR33974">
    <property type="entry name" value="VASCULAR-RELATED UNKNOWN PROTEIN 1-RELATED"/>
    <property type="match status" value="1"/>
</dbReference>
<accession>A0A6J1C2S1</accession>
<dbReference type="Proteomes" id="UP000504603">
    <property type="component" value="Unplaced"/>
</dbReference>
<protein>
    <submittedName>
        <fullName evidence="3">Uncharacterized protein LOC111007924</fullName>
    </submittedName>
</protein>
<evidence type="ECO:0000256" key="1">
    <source>
        <dbReference type="SAM" id="MobiDB-lite"/>
    </source>
</evidence>
<name>A0A6J1C2S1_MOMCH</name>
<dbReference type="PANTHER" id="PTHR33974:SF2">
    <property type="entry name" value="VASCULAR-RELATED UNKNOWN PROTEIN 1"/>
    <property type="match status" value="1"/>
</dbReference>
<keyword evidence="2" id="KW-1185">Reference proteome</keyword>
<gene>
    <name evidence="3" type="primary">LOC111007924</name>
</gene>
<reference evidence="3" key="1">
    <citation type="submission" date="2025-08" db="UniProtKB">
        <authorList>
            <consortium name="RefSeq"/>
        </authorList>
    </citation>
    <scope>IDENTIFICATION</scope>
    <source>
        <strain evidence="3">OHB3-1</strain>
    </source>
</reference>
<dbReference type="GO" id="GO:0010089">
    <property type="term" value="P:xylem development"/>
    <property type="evidence" value="ECO:0007669"/>
    <property type="project" value="InterPro"/>
</dbReference>
<dbReference type="AlphaFoldDB" id="A0A6J1C2S1"/>
<evidence type="ECO:0000313" key="2">
    <source>
        <dbReference type="Proteomes" id="UP000504603"/>
    </source>
</evidence>
<organism evidence="2 3">
    <name type="scientific">Momordica charantia</name>
    <name type="common">Bitter gourd</name>
    <name type="synonym">Balsam pear</name>
    <dbReference type="NCBI Taxonomy" id="3673"/>
    <lineage>
        <taxon>Eukaryota</taxon>
        <taxon>Viridiplantae</taxon>
        <taxon>Streptophyta</taxon>
        <taxon>Embryophyta</taxon>
        <taxon>Tracheophyta</taxon>
        <taxon>Spermatophyta</taxon>
        <taxon>Magnoliopsida</taxon>
        <taxon>eudicotyledons</taxon>
        <taxon>Gunneridae</taxon>
        <taxon>Pentapetalae</taxon>
        <taxon>rosids</taxon>
        <taxon>fabids</taxon>
        <taxon>Cucurbitales</taxon>
        <taxon>Cucurbitaceae</taxon>
        <taxon>Momordiceae</taxon>
        <taxon>Momordica</taxon>
    </lineage>
</organism>
<feature type="region of interest" description="Disordered" evidence="1">
    <location>
        <begin position="1"/>
        <end position="33"/>
    </location>
</feature>
<dbReference type="InterPro" id="IPR039280">
    <property type="entry name" value="VUP"/>
</dbReference>
<sequence length="180" mass="19459">MEKNKDAPPLEEPSAAAANSGGGGGEEEESGWTDYLEDYFSSSDIEREKSFLCSSIGSCSDDGNTTTNVLSPTLCSVGEVFLDSPKKLICFKKLTRTQKIFQDDSLEDTATSPVHSPKVADLKVKTKHVNLKFDDHAMIRGSMGSDYSEGEKGVCTAAGGDLKQRGLCLFPFSMLLHYQG</sequence>
<dbReference type="OrthoDB" id="779856at2759"/>
<dbReference type="GeneID" id="111007924"/>
<evidence type="ECO:0000313" key="3">
    <source>
        <dbReference type="RefSeq" id="XP_022136166.1"/>
    </source>
</evidence>